<dbReference type="EMBL" id="CAJNOQ010002770">
    <property type="protein sequence ID" value="CAF0977625.1"/>
    <property type="molecule type" value="Genomic_DNA"/>
</dbReference>
<dbReference type="GO" id="GO:0004435">
    <property type="term" value="F:phosphatidylinositol-4,5-bisphosphate phospholipase C activity"/>
    <property type="evidence" value="ECO:0007669"/>
    <property type="project" value="UniProtKB-EC"/>
</dbReference>
<evidence type="ECO:0000256" key="3">
    <source>
        <dbReference type="ARBA" id="ARBA00023224"/>
    </source>
</evidence>
<keyword evidence="4" id="KW-0443">Lipid metabolism</keyword>
<dbReference type="PANTHER" id="PTHR10336">
    <property type="entry name" value="PHOSPHOINOSITIDE-SPECIFIC PHOSPHOLIPASE C FAMILY PROTEIN"/>
    <property type="match status" value="1"/>
</dbReference>
<dbReference type="GO" id="GO:0032228">
    <property type="term" value="P:regulation of synaptic transmission, GABAergic"/>
    <property type="evidence" value="ECO:0007669"/>
    <property type="project" value="TreeGrafter"/>
</dbReference>
<comment type="caution">
    <text evidence="9">The sequence shown here is derived from an EMBL/GenBank/DDBJ whole genome shotgun (WGS) entry which is preliminary data.</text>
</comment>
<dbReference type="InterPro" id="IPR035892">
    <property type="entry name" value="C2_domain_sf"/>
</dbReference>
<dbReference type="InterPro" id="IPR000909">
    <property type="entry name" value="PLipase_C_PInositol-sp_X_dom"/>
</dbReference>
<evidence type="ECO:0000313" key="12">
    <source>
        <dbReference type="Proteomes" id="UP000663829"/>
    </source>
</evidence>
<dbReference type="Pfam" id="PF00388">
    <property type="entry name" value="PI-PLC-X"/>
    <property type="match status" value="1"/>
</dbReference>
<dbReference type="InterPro" id="IPR000008">
    <property type="entry name" value="C2_dom"/>
</dbReference>
<dbReference type="CDD" id="cd00275">
    <property type="entry name" value="C2_PLC_like"/>
    <property type="match status" value="1"/>
</dbReference>
<dbReference type="InterPro" id="IPR015359">
    <property type="entry name" value="PLC_EF-hand-like"/>
</dbReference>
<keyword evidence="4" id="KW-0378">Hydrolase</keyword>
<evidence type="ECO:0000313" key="10">
    <source>
        <dbReference type="EMBL" id="CAF3718332.1"/>
    </source>
</evidence>
<dbReference type="GO" id="GO:0048015">
    <property type="term" value="P:phosphatidylinositol-mediated signaling"/>
    <property type="evidence" value="ECO:0007669"/>
    <property type="project" value="TreeGrafter"/>
</dbReference>
<protein>
    <recommendedName>
        <fullName evidence="4">Phosphoinositide phospholipase C</fullName>
        <ecNumber evidence="4">3.1.4.11</ecNumber>
    </recommendedName>
</protein>
<evidence type="ECO:0000259" key="6">
    <source>
        <dbReference type="PROSITE" id="PS50004"/>
    </source>
</evidence>
<dbReference type="InterPro" id="IPR001849">
    <property type="entry name" value="PH_domain"/>
</dbReference>
<feature type="domain" description="PI-PLC Y-box" evidence="7">
    <location>
        <begin position="653"/>
        <end position="769"/>
    </location>
</feature>
<dbReference type="Gene3D" id="1.10.238.10">
    <property type="entry name" value="EF-hand"/>
    <property type="match status" value="1"/>
</dbReference>
<dbReference type="Pfam" id="PF16457">
    <property type="entry name" value="PH_12"/>
    <property type="match status" value="1"/>
</dbReference>
<reference evidence="9" key="1">
    <citation type="submission" date="2021-02" db="EMBL/GenBank/DDBJ databases">
        <authorList>
            <person name="Nowell W R."/>
        </authorList>
    </citation>
    <scope>NUCLEOTIDE SEQUENCE</scope>
</reference>
<dbReference type="Pfam" id="PF00168">
    <property type="entry name" value="C2"/>
    <property type="match status" value="1"/>
</dbReference>
<dbReference type="PROSITE" id="PS50007">
    <property type="entry name" value="PIPLC_X_DOMAIN"/>
    <property type="match status" value="1"/>
</dbReference>
<evidence type="ECO:0000256" key="1">
    <source>
        <dbReference type="ARBA" id="ARBA00004496"/>
    </source>
</evidence>
<evidence type="ECO:0000256" key="4">
    <source>
        <dbReference type="RuleBase" id="RU361133"/>
    </source>
</evidence>
<evidence type="ECO:0000313" key="11">
    <source>
        <dbReference type="EMBL" id="CAF3750444.1"/>
    </source>
</evidence>
<keyword evidence="12" id="KW-1185">Reference proteome</keyword>
<proteinExistence type="predicted"/>
<dbReference type="EMBL" id="CAJOBC010002770">
    <property type="protein sequence ID" value="CAF3750444.1"/>
    <property type="molecule type" value="Genomic_DNA"/>
</dbReference>
<comment type="catalytic activity">
    <reaction evidence="4">
        <text>a 1,2-diacyl-sn-glycero-3-phospho-(1D-myo-inositol-4,5-bisphosphate) + H2O = 1D-myo-inositol 1,4,5-trisphosphate + a 1,2-diacyl-sn-glycerol + H(+)</text>
        <dbReference type="Rhea" id="RHEA:33179"/>
        <dbReference type="ChEBI" id="CHEBI:15377"/>
        <dbReference type="ChEBI" id="CHEBI:15378"/>
        <dbReference type="ChEBI" id="CHEBI:17815"/>
        <dbReference type="ChEBI" id="CHEBI:58456"/>
        <dbReference type="ChEBI" id="CHEBI:203600"/>
        <dbReference type="EC" id="3.1.4.11"/>
    </reaction>
</comment>
<dbReference type="FunFam" id="1.10.238.10:FF:000005">
    <property type="entry name" value="Phosphoinositide phospholipase C"/>
    <property type="match status" value="1"/>
</dbReference>
<dbReference type="GO" id="GO:0005737">
    <property type="term" value="C:cytoplasm"/>
    <property type="evidence" value="ECO:0007669"/>
    <property type="project" value="UniProtKB-SubCell"/>
</dbReference>
<dbReference type="InterPro" id="IPR011993">
    <property type="entry name" value="PH-like_dom_sf"/>
</dbReference>
<dbReference type="EMBL" id="CAJOBA010004620">
    <property type="protein sequence ID" value="CAF3718332.1"/>
    <property type="molecule type" value="Genomic_DNA"/>
</dbReference>
<dbReference type="InterPro" id="IPR011992">
    <property type="entry name" value="EF-hand-dom_pair"/>
</dbReference>
<dbReference type="Pfam" id="PF00387">
    <property type="entry name" value="PI-PLC-Y"/>
    <property type="match status" value="1"/>
</dbReference>
<feature type="compositionally biased region" description="Low complexity" evidence="5">
    <location>
        <begin position="24"/>
        <end position="34"/>
    </location>
</feature>
<dbReference type="SMART" id="SM00148">
    <property type="entry name" value="PLCXc"/>
    <property type="match status" value="1"/>
</dbReference>
<organism evidence="9 12">
    <name type="scientific">Didymodactylos carnosus</name>
    <dbReference type="NCBI Taxonomy" id="1234261"/>
    <lineage>
        <taxon>Eukaryota</taxon>
        <taxon>Metazoa</taxon>
        <taxon>Spiralia</taxon>
        <taxon>Gnathifera</taxon>
        <taxon>Rotifera</taxon>
        <taxon>Eurotatoria</taxon>
        <taxon>Bdelloidea</taxon>
        <taxon>Philodinida</taxon>
        <taxon>Philodinidae</taxon>
        <taxon>Didymodactylos</taxon>
    </lineage>
</organism>
<feature type="domain" description="C2" evidence="6">
    <location>
        <begin position="778"/>
        <end position="904"/>
    </location>
</feature>
<dbReference type="SMART" id="SM00239">
    <property type="entry name" value="C2"/>
    <property type="match status" value="1"/>
</dbReference>
<dbReference type="Pfam" id="PF09279">
    <property type="entry name" value="EF-hand_like"/>
    <property type="match status" value="1"/>
</dbReference>
<dbReference type="GO" id="GO:0007214">
    <property type="term" value="P:gamma-aminobutyric acid signaling pathway"/>
    <property type="evidence" value="ECO:0007669"/>
    <property type="project" value="TreeGrafter"/>
</dbReference>
<dbReference type="Proteomes" id="UP000681722">
    <property type="component" value="Unassembled WGS sequence"/>
</dbReference>
<dbReference type="SUPFAM" id="SSF49562">
    <property type="entry name" value="C2 domain (Calcium/lipid-binding domain, CaLB)"/>
    <property type="match status" value="1"/>
</dbReference>
<dbReference type="SUPFAM" id="SSF51695">
    <property type="entry name" value="PLC-like phosphodiesterases"/>
    <property type="match status" value="1"/>
</dbReference>
<dbReference type="SMART" id="SM00149">
    <property type="entry name" value="PLCYc"/>
    <property type="match status" value="1"/>
</dbReference>
<evidence type="ECO:0000256" key="5">
    <source>
        <dbReference type="SAM" id="MobiDB-lite"/>
    </source>
</evidence>
<feature type="region of interest" description="Disordered" evidence="5">
    <location>
        <begin position="23"/>
        <end position="51"/>
    </location>
</feature>
<dbReference type="GO" id="GO:0051209">
    <property type="term" value="P:release of sequestered calcium ion into cytosol"/>
    <property type="evidence" value="ECO:0007669"/>
    <property type="project" value="TreeGrafter"/>
</dbReference>
<dbReference type="EMBL" id="CAJNOK010004615">
    <property type="protein sequence ID" value="CAF0943543.1"/>
    <property type="molecule type" value="Genomic_DNA"/>
</dbReference>
<dbReference type="Gene3D" id="3.20.20.190">
    <property type="entry name" value="Phosphatidylinositol (PI) phosphodiesterase"/>
    <property type="match status" value="1"/>
</dbReference>
<keyword evidence="3" id="KW-0807">Transducer</keyword>
<comment type="subcellular location">
    <subcellularLocation>
        <location evidence="1">Cytoplasm</location>
    </subcellularLocation>
</comment>
<dbReference type="Gene3D" id="2.60.40.150">
    <property type="entry name" value="C2 domain"/>
    <property type="match status" value="1"/>
</dbReference>
<dbReference type="Proteomes" id="UP000682733">
    <property type="component" value="Unassembled WGS sequence"/>
</dbReference>
<dbReference type="Gene3D" id="2.30.29.30">
    <property type="entry name" value="Pleckstrin-homology domain (PH domain)/Phosphotyrosine-binding domain (PTB)"/>
    <property type="match status" value="1"/>
</dbReference>
<dbReference type="InterPro" id="IPR001192">
    <property type="entry name" value="PI-PLC_fam"/>
</dbReference>
<evidence type="ECO:0000313" key="8">
    <source>
        <dbReference type="EMBL" id="CAF0943543.1"/>
    </source>
</evidence>
<evidence type="ECO:0000256" key="2">
    <source>
        <dbReference type="ARBA" id="ARBA00022490"/>
    </source>
</evidence>
<sequence>MSMTGISLLSNDHHHSKIDDALLSSSNQSSSNNIDSDDSDKESRQLGPSVLTATTATIRENKQLNKKKAFFNDDNNNHDYDDEKISNEDSSLLNEFQKSNNINNSEHYQSFLTIPNQNNHLLNVSSSNSSMVILQQEQQSINEENQTSKPFKRKVVSFSSMPFEKKVADVCDCLRYMQAGSDLLKVRSYARQFRRFYKLSENLTTISWQPTAKKPSKAIINIDSIKEVRSGKTTDRLRECANQFQSECLFSIIYTNGSDECAELDLVASNPDEANIWTTGLSCLIQQGHNQSSPTDVRTLEDRQQMRDRWLRDAFQLGTPTTIENSLLDEDESIKLLMDYGIAEDKAKVRLQEIQQSKTDNNRRGYFSTEQLVQIFKELSTRPEIYHLLVRYSRNQDFLSLQDLTLFLEAEQGMAKVTKEKCWEIISEFEPSTEAKILGHLGIDGFTSYLLSSECDIYDPNHRTICQDMDQPLNHYFVASSHNTFLLADQLKGPSSIDGFIHALMRGCRCLEIHCYDGLDNNEPLIHNGTLTSKIPFGETIEMINNCAFETSSYPLILCIENNCSLPQQNRLAELLVNVFGDKLYVQNVNERLPSPNQLKGKVLIKSKKLPLDSNVTDYGEITDEDDCYEDHKRRTKKDNAVTQKRRKLSKAFSDLVTLLQSVPFEDFNSSFAKQRCDQLCTFSENAALRLATSNAEDFVSYNKRFLSRIQPGTWRVDSSNLNPQDFFNVGCQFVAMNYQTAGKFMDVYFGRFLSNGSCGYVLKPPYLRYDNNNCNNGAENITRSSSLYSSNIPRILHIKIISALHLPRPEQAEMKVNSVDPYVVVQIFGAPRDCDEIRTKTVYHNWDNPRFDESFEFEIAFPELTLVRFVVLDDESLDYDFIGQYTLPFECIQPGYRHVHLYTIGGELISNAYLFIHIVISSKTLAVKPRRTVSRYRRSLSRRKTRVAAFRPVNYKQIDELFKSIVQPLEVAFELRHNVEQSLIELNVSCGLPEISNVKQCIRKIASRLQKANLMENVKILNKTDIPILEYSGILPELSRQSVAALEEVIARCRTLLENGTVIYKKLTTVQTDLCEFNKDLPKLLDPNNLKTKKITKNIDNFSYDMALLQGQADLLSKAKEDANVTMRQILDAAEATHLLQY</sequence>
<dbReference type="Proteomes" id="UP000677228">
    <property type="component" value="Unassembled WGS sequence"/>
</dbReference>
<dbReference type="PROSITE" id="PS50004">
    <property type="entry name" value="C2"/>
    <property type="match status" value="1"/>
</dbReference>
<dbReference type="PANTHER" id="PTHR10336:SF196">
    <property type="entry name" value="PHOSPHOINOSITIDE PHOSPHOLIPASE C"/>
    <property type="match status" value="1"/>
</dbReference>
<dbReference type="EC" id="3.1.4.11" evidence="4"/>
<evidence type="ECO:0000313" key="9">
    <source>
        <dbReference type="EMBL" id="CAF0977625.1"/>
    </source>
</evidence>
<dbReference type="SUPFAM" id="SSF47473">
    <property type="entry name" value="EF-hand"/>
    <property type="match status" value="1"/>
</dbReference>
<dbReference type="FunFam" id="2.30.29.30:FF:000025">
    <property type="entry name" value="Phosphoinositide phospholipase C"/>
    <property type="match status" value="1"/>
</dbReference>
<dbReference type="InterPro" id="IPR001711">
    <property type="entry name" value="PLipase_C_Pinositol-sp_Y"/>
</dbReference>
<dbReference type="GO" id="GO:0016042">
    <property type="term" value="P:lipid catabolic process"/>
    <property type="evidence" value="ECO:0007669"/>
    <property type="project" value="UniProtKB-KW"/>
</dbReference>
<gene>
    <name evidence="9" type="ORF">GPM918_LOCUS12579</name>
    <name evidence="8" type="ORF">OVA965_LOCUS11764</name>
    <name evidence="11" type="ORF">SRO942_LOCUS12579</name>
    <name evidence="10" type="ORF">TMI583_LOCUS11768</name>
</gene>
<keyword evidence="2" id="KW-0963">Cytoplasm</keyword>
<dbReference type="PRINTS" id="PR00390">
    <property type="entry name" value="PHPHLIPASEC"/>
</dbReference>
<dbReference type="SUPFAM" id="SSF50729">
    <property type="entry name" value="PH domain-like"/>
    <property type="match status" value="1"/>
</dbReference>
<dbReference type="AlphaFoldDB" id="A0A814F3X7"/>
<accession>A0A814F3X7</accession>
<keyword evidence="4" id="KW-0442">Lipid degradation</keyword>
<dbReference type="InterPro" id="IPR017946">
    <property type="entry name" value="PLC-like_Pdiesterase_TIM-brl"/>
</dbReference>
<evidence type="ECO:0000259" key="7">
    <source>
        <dbReference type="PROSITE" id="PS50008"/>
    </source>
</evidence>
<name>A0A814F3X7_9BILA</name>
<dbReference type="OrthoDB" id="269822at2759"/>
<dbReference type="GO" id="GO:0046488">
    <property type="term" value="P:phosphatidylinositol metabolic process"/>
    <property type="evidence" value="ECO:0007669"/>
    <property type="project" value="TreeGrafter"/>
</dbReference>
<dbReference type="PROSITE" id="PS50008">
    <property type="entry name" value="PIPLC_Y_DOMAIN"/>
    <property type="match status" value="1"/>
</dbReference>
<dbReference type="Proteomes" id="UP000663829">
    <property type="component" value="Unassembled WGS sequence"/>
</dbReference>